<dbReference type="InterPro" id="IPR027267">
    <property type="entry name" value="AH/BAR_dom_sf"/>
</dbReference>
<dbReference type="GO" id="GO:0097062">
    <property type="term" value="P:dendritic spine maintenance"/>
    <property type="evidence" value="ECO:0007669"/>
    <property type="project" value="TreeGrafter"/>
</dbReference>
<dbReference type="PANTHER" id="PTHR12141:SF1">
    <property type="entry name" value="PRKCA-BINDING PROTEIN"/>
    <property type="match status" value="1"/>
</dbReference>
<accession>A0A0N4X955</accession>
<dbReference type="GO" id="GO:0005543">
    <property type="term" value="F:phospholipid binding"/>
    <property type="evidence" value="ECO:0007669"/>
    <property type="project" value="TreeGrafter"/>
</dbReference>
<dbReference type="GO" id="GO:0002092">
    <property type="term" value="P:positive regulation of receptor internalization"/>
    <property type="evidence" value="ECO:0007669"/>
    <property type="project" value="TreeGrafter"/>
</dbReference>
<dbReference type="AlphaFoldDB" id="A0A0N4X955"/>
<dbReference type="WBParaSite" id="HPLM_0002089701-mRNA-1">
    <property type="protein sequence ID" value="HPLM_0002089701-mRNA-1"/>
    <property type="gene ID" value="HPLM_0002089701"/>
</dbReference>
<dbReference type="SUPFAM" id="SSF103657">
    <property type="entry name" value="BAR/IMD domain-like"/>
    <property type="match status" value="1"/>
</dbReference>
<dbReference type="GO" id="GO:0019904">
    <property type="term" value="F:protein domain specific binding"/>
    <property type="evidence" value="ECO:0007669"/>
    <property type="project" value="InterPro"/>
</dbReference>
<dbReference type="PANTHER" id="PTHR12141">
    <property type="entry name" value="ARFAPTIN-RELATED"/>
    <property type="match status" value="1"/>
</dbReference>
<dbReference type="GO" id="GO:0006886">
    <property type="term" value="P:intracellular protein transport"/>
    <property type="evidence" value="ECO:0007669"/>
    <property type="project" value="TreeGrafter"/>
</dbReference>
<dbReference type="GO" id="GO:0014069">
    <property type="term" value="C:postsynaptic density"/>
    <property type="evidence" value="ECO:0007669"/>
    <property type="project" value="TreeGrafter"/>
</dbReference>
<dbReference type="GO" id="GO:0098842">
    <property type="term" value="C:postsynaptic early endosome"/>
    <property type="evidence" value="ECO:0007669"/>
    <property type="project" value="TreeGrafter"/>
</dbReference>
<dbReference type="GO" id="GO:0043005">
    <property type="term" value="C:neuron projection"/>
    <property type="evidence" value="ECO:0007669"/>
    <property type="project" value="TreeGrafter"/>
</dbReference>
<dbReference type="GO" id="GO:0005886">
    <property type="term" value="C:plasma membrane"/>
    <property type="evidence" value="ECO:0007669"/>
    <property type="project" value="GOC"/>
</dbReference>
<name>A0A0N4X955_HAEPC</name>
<evidence type="ECO:0000313" key="2">
    <source>
        <dbReference type="WBParaSite" id="HPLM_0002089701-mRNA-1"/>
    </source>
</evidence>
<dbReference type="Pfam" id="PF06456">
    <property type="entry name" value="Arfaptin"/>
    <property type="match status" value="1"/>
</dbReference>
<feature type="domain" description="AH" evidence="1">
    <location>
        <begin position="1"/>
        <end position="97"/>
    </location>
</feature>
<organism evidence="2">
    <name type="scientific">Haemonchus placei</name>
    <name type="common">Barber's pole worm</name>
    <dbReference type="NCBI Taxonomy" id="6290"/>
    <lineage>
        <taxon>Eukaryota</taxon>
        <taxon>Metazoa</taxon>
        <taxon>Ecdysozoa</taxon>
        <taxon>Nematoda</taxon>
        <taxon>Chromadorea</taxon>
        <taxon>Rhabditida</taxon>
        <taxon>Rhabditina</taxon>
        <taxon>Rhabditomorpha</taxon>
        <taxon>Strongyloidea</taxon>
        <taxon>Trichostrongylidae</taxon>
        <taxon>Haemonchus</taxon>
    </lineage>
</organism>
<dbReference type="InterPro" id="IPR010504">
    <property type="entry name" value="AH_dom"/>
</dbReference>
<proteinExistence type="predicted"/>
<dbReference type="Gene3D" id="1.20.1270.60">
    <property type="entry name" value="Arfaptin homology (AH) domain/BAR domain"/>
    <property type="match status" value="1"/>
</dbReference>
<dbReference type="InterPro" id="IPR030798">
    <property type="entry name" value="Arfaptin_fam"/>
</dbReference>
<dbReference type="PROSITE" id="PS50870">
    <property type="entry name" value="AH"/>
    <property type="match status" value="1"/>
</dbReference>
<dbReference type="GO" id="GO:0043113">
    <property type="term" value="P:receptor clustering"/>
    <property type="evidence" value="ECO:0007669"/>
    <property type="project" value="TreeGrafter"/>
</dbReference>
<dbReference type="GO" id="GO:0032588">
    <property type="term" value="C:trans-Golgi network membrane"/>
    <property type="evidence" value="ECO:0007669"/>
    <property type="project" value="TreeGrafter"/>
</dbReference>
<dbReference type="GO" id="GO:0034315">
    <property type="term" value="P:regulation of Arp2/3 complex-mediated actin nucleation"/>
    <property type="evidence" value="ECO:0007669"/>
    <property type="project" value="TreeGrafter"/>
</dbReference>
<dbReference type="GO" id="GO:0005080">
    <property type="term" value="F:protein kinase C binding"/>
    <property type="evidence" value="ECO:0007669"/>
    <property type="project" value="TreeGrafter"/>
</dbReference>
<reference evidence="2" key="1">
    <citation type="submission" date="2017-02" db="UniProtKB">
        <authorList>
            <consortium name="WormBaseParasite"/>
        </authorList>
    </citation>
    <scope>IDENTIFICATION</scope>
</reference>
<dbReference type="GO" id="GO:0008021">
    <property type="term" value="C:synaptic vesicle"/>
    <property type="evidence" value="ECO:0007669"/>
    <property type="project" value="TreeGrafter"/>
</dbReference>
<evidence type="ECO:0000259" key="1">
    <source>
        <dbReference type="PROSITE" id="PS50870"/>
    </source>
</evidence>
<sequence>LSYCLKLKEMDDEELEYHSLNEGLYRVETGNYEYRLMLRCRQETRQKFIQMRNDVMIKIELLDQKHVRDIAQHLANLATVMKDCLAECSSALQNTQNTPIEIDIIQVSSSEKGICSLIFNRIPFNFRAFRMVKKRVTTVPALLQ</sequence>
<protein>
    <submittedName>
        <fullName evidence="2">AH domain-containing protein</fullName>
    </submittedName>
</protein>